<evidence type="ECO:0000313" key="1">
    <source>
        <dbReference type="EMBL" id="MDS0284029.1"/>
    </source>
</evidence>
<accession>A0ABU2FUB7</accession>
<name>A0ABU2FUB7_9EURY</name>
<reference evidence="1 2" key="1">
    <citation type="submission" date="2022-06" db="EMBL/GenBank/DDBJ databases">
        <title>Halomicroarcula sp. a new haloarchaeum isolate from saline soil.</title>
        <authorList>
            <person name="Strakova D."/>
            <person name="Galisteo C."/>
            <person name="Sanchez-Porro C."/>
            <person name="Ventosa A."/>
        </authorList>
    </citation>
    <scope>NUCLEOTIDE SEQUENCE [LARGE SCALE GENOMIC DNA]</scope>
    <source>
        <strain evidence="1 2">S3CR25-11</strain>
    </source>
</reference>
<organism evidence="1 2">
    <name type="scientific">Haloarcula onubensis</name>
    <dbReference type="NCBI Taxonomy" id="2950539"/>
    <lineage>
        <taxon>Archaea</taxon>
        <taxon>Methanobacteriati</taxon>
        <taxon>Methanobacteriota</taxon>
        <taxon>Stenosarchaea group</taxon>
        <taxon>Halobacteria</taxon>
        <taxon>Halobacteriales</taxon>
        <taxon>Haloarculaceae</taxon>
        <taxon>Haloarcula</taxon>
    </lineage>
</organism>
<protein>
    <submittedName>
        <fullName evidence="1">Helix-turn-helix domain-containing protein</fullName>
    </submittedName>
</protein>
<gene>
    <name evidence="1" type="ORF">NDI86_18090</name>
</gene>
<keyword evidence="2" id="KW-1185">Reference proteome</keyword>
<proteinExistence type="predicted"/>
<comment type="caution">
    <text evidence="1">The sequence shown here is derived from an EMBL/GenBank/DDBJ whole genome shotgun (WGS) entry which is preliminary data.</text>
</comment>
<dbReference type="RefSeq" id="WP_310901777.1">
    <property type="nucleotide sequence ID" value="NZ_JAMQOS010000007.1"/>
</dbReference>
<dbReference type="Proteomes" id="UP001268864">
    <property type="component" value="Unassembled WGS sequence"/>
</dbReference>
<dbReference type="EMBL" id="JAMQOS010000007">
    <property type="protein sequence ID" value="MDS0284029.1"/>
    <property type="molecule type" value="Genomic_DNA"/>
</dbReference>
<evidence type="ECO:0000313" key="2">
    <source>
        <dbReference type="Proteomes" id="UP001268864"/>
    </source>
</evidence>
<sequence>MREPYRTIMCVLALFYGNNEIVLQHSKRPADRKDDFSAFEVVTGLEADIFESPDMSIEETSHPDEVFVHAGTLSAVLGCTVQTARNRLEELEEHGIVYEHGDAPLPGQEGGNARLFRPTLDSPEEFIAAADELAGTEPVTSADELQEVMPSDFEHIGDGIWRYKQDGGVTVDVTKPEHGSIRQSIRDQLSQHGLVPTSMKNFQHQLRSKARLT</sequence>